<dbReference type="HOGENOM" id="CLU_1115724_0_0_1"/>
<dbReference type="Proteomes" id="UP000030653">
    <property type="component" value="Unassembled WGS sequence"/>
</dbReference>
<accession>M5FZV0</accession>
<evidence type="ECO:0000313" key="2">
    <source>
        <dbReference type="Proteomes" id="UP000030653"/>
    </source>
</evidence>
<dbReference type="RefSeq" id="XP_040628317.1">
    <property type="nucleotide sequence ID" value="XM_040771166.1"/>
</dbReference>
<dbReference type="Gene3D" id="2.60.120.260">
    <property type="entry name" value="Galactose-binding domain-like"/>
    <property type="match status" value="1"/>
</dbReference>
<name>M5FZV0_DACPD</name>
<keyword evidence="2" id="KW-1185">Reference proteome</keyword>
<protein>
    <submittedName>
        <fullName evidence="1">Uncharacterized protein</fullName>
    </submittedName>
</protein>
<dbReference type="EMBL" id="JH795864">
    <property type="protein sequence ID" value="EJU01420.1"/>
    <property type="molecule type" value="Genomic_DNA"/>
</dbReference>
<organism evidence="1 2">
    <name type="scientific">Dacryopinax primogenitus (strain DJM 731)</name>
    <name type="common">Brown rot fungus</name>
    <dbReference type="NCBI Taxonomy" id="1858805"/>
    <lineage>
        <taxon>Eukaryota</taxon>
        <taxon>Fungi</taxon>
        <taxon>Dikarya</taxon>
        <taxon>Basidiomycota</taxon>
        <taxon>Agaricomycotina</taxon>
        <taxon>Dacrymycetes</taxon>
        <taxon>Dacrymycetales</taxon>
        <taxon>Dacrymycetaceae</taxon>
        <taxon>Dacryopinax</taxon>
    </lineage>
</organism>
<evidence type="ECO:0000313" key="1">
    <source>
        <dbReference type="EMBL" id="EJU01420.1"/>
    </source>
</evidence>
<gene>
    <name evidence="1" type="ORF">DACRYDRAFT_16125</name>
</gene>
<dbReference type="OrthoDB" id="2576334at2759"/>
<proteinExistence type="predicted"/>
<dbReference type="AlphaFoldDB" id="M5FZV0"/>
<sequence>MSQYVTNLFANSPLLTYSPPVGQNLSTGWMNIPFVDVEPQYVTSLPKASVSFDFYGDQFELSGMLTAFAAGDAPPCDFNVSINGVLQNETSYYHPYNDLPLGEHHVEVTFFCPQEGQEVAFTGPAFVETQGKILKQSNPYLNISQISTLGEWTVTPTFQYTTTSLLSTLVYSFKGVHTQIFGAVGPTSGPYLVTLDAIPQPLRTAYNPVAGPTTVLWFAQELEEKEHTVTITNFGKNLTVQAIQYTDLL</sequence>
<reference evidence="1 2" key="1">
    <citation type="journal article" date="2012" name="Science">
        <title>The Paleozoic origin of enzymatic lignin decomposition reconstructed from 31 fungal genomes.</title>
        <authorList>
            <person name="Floudas D."/>
            <person name="Binder M."/>
            <person name="Riley R."/>
            <person name="Barry K."/>
            <person name="Blanchette R.A."/>
            <person name="Henrissat B."/>
            <person name="Martinez A.T."/>
            <person name="Otillar R."/>
            <person name="Spatafora J.W."/>
            <person name="Yadav J.S."/>
            <person name="Aerts A."/>
            <person name="Benoit I."/>
            <person name="Boyd A."/>
            <person name="Carlson A."/>
            <person name="Copeland A."/>
            <person name="Coutinho P.M."/>
            <person name="de Vries R.P."/>
            <person name="Ferreira P."/>
            <person name="Findley K."/>
            <person name="Foster B."/>
            <person name="Gaskell J."/>
            <person name="Glotzer D."/>
            <person name="Gorecki P."/>
            <person name="Heitman J."/>
            <person name="Hesse C."/>
            <person name="Hori C."/>
            <person name="Igarashi K."/>
            <person name="Jurgens J.A."/>
            <person name="Kallen N."/>
            <person name="Kersten P."/>
            <person name="Kohler A."/>
            <person name="Kuees U."/>
            <person name="Kumar T.K.A."/>
            <person name="Kuo A."/>
            <person name="LaButti K."/>
            <person name="Larrondo L.F."/>
            <person name="Lindquist E."/>
            <person name="Ling A."/>
            <person name="Lombard V."/>
            <person name="Lucas S."/>
            <person name="Lundell T."/>
            <person name="Martin R."/>
            <person name="McLaughlin D.J."/>
            <person name="Morgenstern I."/>
            <person name="Morin E."/>
            <person name="Murat C."/>
            <person name="Nagy L.G."/>
            <person name="Nolan M."/>
            <person name="Ohm R.A."/>
            <person name="Patyshakuliyeva A."/>
            <person name="Rokas A."/>
            <person name="Ruiz-Duenas F.J."/>
            <person name="Sabat G."/>
            <person name="Salamov A."/>
            <person name="Samejima M."/>
            <person name="Schmutz J."/>
            <person name="Slot J.C."/>
            <person name="St John F."/>
            <person name="Stenlid J."/>
            <person name="Sun H."/>
            <person name="Sun S."/>
            <person name="Syed K."/>
            <person name="Tsang A."/>
            <person name="Wiebenga A."/>
            <person name="Young D."/>
            <person name="Pisabarro A."/>
            <person name="Eastwood D.C."/>
            <person name="Martin F."/>
            <person name="Cullen D."/>
            <person name="Grigoriev I.V."/>
            <person name="Hibbett D.S."/>
        </authorList>
    </citation>
    <scope>NUCLEOTIDE SEQUENCE [LARGE SCALE GENOMIC DNA]</scope>
    <source>
        <strain evidence="1 2">DJM-731 SS1</strain>
    </source>
</reference>
<dbReference type="GeneID" id="63686228"/>